<keyword evidence="4" id="KW-0808">Transferase</keyword>
<dbReference type="PROSITE" id="PS50237">
    <property type="entry name" value="HECT"/>
    <property type="match status" value="1"/>
</dbReference>
<feature type="region of interest" description="Disordered" evidence="7">
    <location>
        <begin position="478"/>
        <end position="500"/>
    </location>
</feature>
<dbReference type="SMART" id="SM00119">
    <property type="entry name" value="HECTc"/>
    <property type="match status" value="1"/>
</dbReference>
<dbReference type="InterPro" id="IPR035983">
    <property type="entry name" value="Hect_E3_ubiquitin_ligase"/>
</dbReference>
<evidence type="ECO:0000256" key="3">
    <source>
        <dbReference type="ARBA" id="ARBA00012485"/>
    </source>
</evidence>
<dbReference type="GO" id="GO:0006511">
    <property type="term" value="P:ubiquitin-dependent protein catabolic process"/>
    <property type="evidence" value="ECO:0007669"/>
    <property type="project" value="TreeGrafter"/>
</dbReference>
<evidence type="ECO:0000313" key="11">
    <source>
        <dbReference type="EMBL" id="CAE0372311.1"/>
    </source>
</evidence>
<dbReference type="InterPro" id="IPR050409">
    <property type="entry name" value="E3_ubiq-protein_ligase"/>
</dbReference>
<dbReference type="Gene3D" id="3.30.2160.10">
    <property type="entry name" value="Hect, E3 ligase catalytic domain"/>
    <property type="match status" value="1"/>
</dbReference>
<feature type="compositionally biased region" description="Low complexity" evidence="7">
    <location>
        <begin position="97"/>
        <end position="107"/>
    </location>
</feature>
<keyword evidence="8" id="KW-1133">Transmembrane helix</keyword>
<dbReference type="InterPro" id="IPR000569">
    <property type="entry name" value="HECT_dom"/>
</dbReference>
<feature type="region of interest" description="Disordered" evidence="7">
    <location>
        <begin position="63"/>
        <end position="123"/>
    </location>
</feature>
<dbReference type="PANTHER" id="PTHR11254:SF440">
    <property type="entry name" value="E3 UBIQUITIN-PROTEIN LIGASE NEDD-4"/>
    <property type="match status" value="1"/>
</dbReference>
<gene>
    <name evidence="11" type="ORF">ALAG00032_LOCUS13095</name>
</gene>
<keyword evidence="8" id="KW-0812">Transmembrane</keyword>
<evidence type="ECO:0000256" key="2">
    <source>
        <dbReference type="ARBA" id="ARBA00004906"/>
    </source>
</evidence>
<evidence type="ECO:0000256" key="4">
    <source>
        <dbReference type="ARBA" id="ARBA00022679"/>
    </source>
</evidence>
<feature type="compositionally biased region" description="Pro residues" evidence="7">
    <location>
        <begin position="70"/>
        <end position="96"/>
    </location>
</feature>
<keyword evidence="8" id="KW-0472">Membrane</keyword>
<dbReference type="GO" id="GO:0005737">
    <property type="term" value="C:cytoplasm"/>
    <property type="evidence" value="ECO:0007669"/>
    <property type="project" value="TreeGrafter"/>
</dbReference>
<dbReference type="AlphaFoldDB" id="A0A7S3K1Z7"/>
<dbReference type="PANTHER" id="PTHR11254">
    <property type="entry name" value="HECT DOMAIN UBIQUITIN-PROTEIN LIGASE"/>
    <property type="match status" value="1"/>
</dbReference>
<evidence type="ECO:0000256" key="7">
    <source>
        <dbReference type="SAM" id="MobiDB-lite"/>
    </source>
</evidence>
<dbReference type="EC" id="2.3.2.26" evidence="3"/>
<evidence type="ECO:0000259" key="10">
    <source>
        <dbReference type="PROSITE" id="PS50237"/>
    </source>
</evidence>
<organism evidence="11">
    <name type="scientific">Aureoumbra lagunensis</name>
    <dbReference type="NCBI Taxonomy" id="44058"/>
    <lineage>
        <taxon>Eukaryota</taxon>
        <taxon>Sar</taxon>
        <taxon>Stramenopiles</taxon>
        <taxon>Ochrophyta</taxon>
        <taxon>Pelagophyceae</taxon>
        <taxon>Pelagomonadales</taxon>
        <taxon>Aureoumbra</taxon>
    </lineage>
</organism>
<evidence type="ECO:0000256" key="8">
    <source>
        <dbReference type="SAM" id="Phobius"/>
    </source>
</evidence>
<evidence type="ECO:0000256" key="6">
    <source>
        <dbReference type="PROSITE-ProRule" id="PRU00104"/>
    </source>
</evidence>
<proteinExistence type="predicted"/>
<name>A0A7S3K1Z7_9STRA</name>
<protein>
    <recommendedName>
        <fullName evidence="3">HECT-type E3 ubiquitin transferase</fullName>
        <ecNumber evidence="3">2.3.2.26</ecNumber>
    </recommendedName>
</protein>
<feature type="region of interest" description="Disordered" evidence="7">
    <location>
        <begin position="379"/>
        <end position="409"/>
    </location>
</feature>
<feature type="chain" id="PRO_5030639308" description="HECT-type E3 ubiquitin transferase" evidence="9">
    <location>
        <begin position="20"/>
        <end position="950"/>
    </location>
</feature>
<feature type="active site" description="Glycyl thioester intermediate" evidence="6">
    <location>
        <position position="913"/>
    </location>
</feature>
<dbReference type="FunFam" id="3.30.2410.10:FF:000009">
    <property type="entry name" value="Probable E3 ubiquitin-protein ligase HECTD2"/>
    <property type="match status" value="1"/>
</dbReference>
<comment type="catalytic activity">
    <reaction evidence="1">
        <text>S-ubiquitinyl-[E2 ubiquitin-conjugating enzyme]-L-cysteine + [acceptor protein]-L-lysine = [E2 ubiquitin-conjugating enzyme]-L-cysteine + N(6)-ubiquitinyl-[acceptor protein]-L-lysine.</text>
        <dbReference type="EC" id="2.3.2.26"/>
    </reaction>
</comment>
<feature type="signal peptide" evidence="9">
    <location>
        <begin position="1"/>
        <end position="19"/>
    </location>
</feature>
<sequence length="950" mass="107474">MLSKSTFIIFFFCFNLVRMDEEITVEPSIAPLIVQSEPTLSRSIIGEPSSTLASVKPSLETTWPILTSPIPTPKPTSAPTPKPTPTPTPIPTPKPTSAPTSAPTSTSFQHESHRPTSNPSLIFFPSSTVPSLSPAQNTISPTEGPPVSPFPTSAPSMQLLIERSVVISNVSYFGNQEVKSFGQAVEALVYDVVIVQVKASEFVEEEGLERKLLLQLKYPDLEVAFLARLSEGFSVEIYDVILVQIIRLGTLEQKVRELSKDNALAYTMINIDKSIKNLESETISIDASSKSKSDNVLTFALTGSLCAGAIVFAIIIVQKHKKSERKFRRTDSIDSSSSDGSTAQVGALVTLENDNRQPEEDNQFRNFFAFLFRRNNTAATESRQRRMNSSDDEENVSNRLSSPQSVLNQEEKQEIIAHRQDEEILGDEIRLLFLHAPTEMNSKESYHIRHRIRKFEFYASLEGDDEMVGVYWTIPKNPIPKPTPIPTPKPSPAPTPKPNPQMHYVRRFENNENIRFVPADEGVGGLRPNPKLRELLNNSLRLTFEERTSAFRAQADALRVDWQIGRINLKVRRAHALHDAYEELLPLTPEDWRKPLFCTFENEPALDAGGLSREFFEISSEQLFDPSFGVFRIAHAAEGDDYILVEDDEMHEQIDMTMNERINRIEFAGHFIGKALLEGHQIKPHPSIVLLKHIACEPVDFSDLQNIDAQLWSSLSKLICIDDLEALELPFTISRLVGQINTPQNHFSPQQRQIKTIELCENGSQITVNKENIHEFIRLRFHERVLDSFKFSLYIFLRGIYSIISPEILLLLTARELELALCGVPTLNLQEWKDATVYRGNLSAVSPIVQWFWQVLDTWSDKQRTQLLAWSTGSSRPPIRGFKFLHGRDGVLRPFTLTSIPLSQAFYPRSHTCFNRIDLPLYNSKQDLKHALEFVLSNFNLADNHVFSME</sequence>
<comment type="pathway">
    <text evidence="2">Protein modification; protein ubiquitination.</text>
</comment>
<dbReference type="EMBL" id="HBIJ01019994">
    <property type="protein sequence ID" value="CAE0372311.1"/>
    <property type="molecule type" value="Transcribed_RNA"/>
</dbReference>
<feature type="compositionally biased region" description="Polar residues" evidence="7">
    <location>
        <begin position="397"/>
        <end position="408"/>
    </location>
</feature>
<dbReference type="SUPFAM" id="SSF56204">
    <property type="entry name" value="Hect, E3 ligase catalytic domain"/>
    <property type="match status" value="1"/>
</dbReference>
<reference evidence="11" key="1">
    <citation type="submission" date="2021-01" db="EMBL/GenBank/DDBJ databases">
        <authorList>
            <person name="Corre E."/>
            <person name="Pelletier E."/>
            <person name="Niang G."/>
            <person name="Scheremetjew M."/>
            <person name="Finn R."/>
            <person name="Kale V."/>
            <person name="Holt S."/>
            <person name="Cochrane G."/>
            <person name="Meng A."/>
            <person name="Brown T."/>
            <person name="Cohen L."/>
        </authorList>
    </citation>
    <scope>NUCLEOTIDE SEQUENCE</scope>
    <source>
        <strain evidence="11">CCMP1510</strain>
    </source>
</reference>
<dbReference type="GO" id="GO:0016567">
    <property type="term" value="P:protein ubiquitination"/>
    <property type="evidence" value="ECO:0007669"/>
    <property type="project" value="TreeGrafter"/>
</dbReference>
<keyword evidence="9" id="KW-0732">Signal</keyword>
<feature type="transmembrane region" description="Helical" evidence="8">
    <location>
        <begin position="296"/>
        <end position="317"/>
    </location>
</feature>
<feature type="compositionally biased region" description="Pro residues" evidence="7">
    <location>
        <begin position="478"/>
        <end position="499"/>
    </location>
</feature>
<keyword evidence="5 6" id="KW-0833">Ubl conjugation pathway</keyword>
<dbReference type="GO" id="GO:0061630">
    <property type="term" value="F:ubiquitin protein ligase activity"/>
    <property type="evidence" value="ECO:0007669"/>
    <property type="project" value="UniProtKB-EC"/>
</dbReference>
<dbReference type="Gene3D" id="3.90.1750.10">
    <property type="entry name" value="Hect, E3 ligase catalytic domains"/>
    <property type="match status" value="1"/>
</dbReference>
<accession>A0A7S3K1Z7</accession>
<evidence type="ECO:0000256" key="5">
    <source>
        <dbReference type="ARBA" id="ARBA00022786"/>
    </source>
</evidence>
<feature type="domain" description="HECT" evidence="10">
    <location>
        <begin position="588"/>
        <end position="950"/>
    </location>
</feature>
<dbReference type="Pfam" id="PF00632">
    <property type="entry name" value="HECT"/>
    <property type="match status" value="1"/>
</dbReference>
<evidence type="ECO:0000256" key="9">
    <source>
        <dbReference type="SAM" id="SignalP"/>
    </source>
</evidence>
<evidence type="ECO:0000256" key="1">
    <source>
        <dbReference type="ARBA" id="ARBA00000885"/>
    </source>
</evidence>
<dbReference type="Gene3D" id="3.30.2410.10">
    <property type="entry name" value="Hect, E3 ligase catalytic domain"/>
    <property type="match status" value="1"/>
</dbReference>